<comment type="similarity">
    <text evidence="5">Belongs to the SAT4 family.</text>
</comment>
<dbReference type="PANTHER" id="PTHR33048">
    <property type="entry name" value="PTH11-LIKE INTEGRAL MEMBRANE PROTEIN (AFU_ORTHOLOGUE AFUA_5G11245)"/>
    <property type="match status" value="1"/>
</dbReference>
<dbReference type="Pfam" id="PF20684">
    <property type="entry name" value="Fung_rhodopsin"/>
    <property type="match status" value="1"/>
</dbReference>
<feature type="region of interest" description="Disordered" evidence="6">
    <location>
        <begin position="358"/>
        <end position="382"/>
    </location>
</feature>
<evidence type="ECO:0000256" key="1">
    <source>
        <dbReference type="ARBA" id="ARBA00004141"/>
    </source>
</evidence>
<feature type="region of interest" description="Disordered" evidence="6">
    <location>
        <begin position="285"/>
        <end position="311"/>
    </location>
</feature>
<evidence type="ECO:0000256" key="4">
    <source>
        <dbReference type="ARBA" id="ARBA00023136"/>
    </source>
</evidence>
<evidence type="ECO:0000256" key="5">
    <source>
        <dbReference type="ARBA" id="ARBA00038359"/>
    </source>
</evidence>
<feature type="transmembrane region" description="Helical" evidence="7">
    <location>
        <begin position="211"/>
        <end position="230"/>
    </location>
</feature>
<keyword evidence="10" id="KW-1185">Reference proteome</keyword>
<evidence type="ECO:0000256" key="6">
    <source>
        <dbReference type="SAM" id="MobiDB-lite"/>
    </source>
</evidence>
<feature type="transmembrane region" description="Helical" evidence="7">
    <location>
        <begin position="51"/>
        <end position="76"/>
    </location>
</feature>
<feature type="transmembrane region" description="Helical" evidence="7">
    <location>
        <begin position="179"/>
        <end position="199"/>
    </location>
</feature>
<name>A0A5J5F546_9PEZI</name>
<reference evidence="9 10" key="1">
    <citation type="submission" date="2019-09" db="EMBL/GenBank/DDBJ databases">
        <title>Draft genome of the ectomycorrhizal ascomycete Sphaerosporella brunnea.</title>
        <authorList>
            <consortium name="DOE Joint Genome Institute"/>
            <person name="Benucci G.M."/>
            <person name="Marozzi G."/>
            <person name="Antonielli L."/>
            <person name="Sanchez S."/>
            <person name="Marco P."/>
            <person name="Wang X."/>
            <person name="Falini L.B."/>
            <person name="Barry K."/>
            <person name="Haridas S."/>
            <person name="Lipzen A."/>
            <person name="Labutti K."/>
            <person name="Grigoriev I.V."/>
            <person name="Murat C."/>
            <person name="Martin F."/>
            <person name="Albertini E."/>
            <person name="Donnini D."/>
            <person name="Bonito G."/>
        </authorList>
    </citation>
    <scope>NUCLEOTIDE SEQUENCE [LARGE SCALE GENOMIC DNA]</scope>
    <source>
        <strain evidence="9 10">Sb_GMNB300</strain>
    </source>
</reference>
<dbReference type="InParanoid" id="A0A5J5F546"/>
<dbReference type="GO" id="GO:0016020">
    <property type="term" value="C:membrane"/>
    <property type="evidence" value="ECO:0007669"/>
    <property type="project" value="UniProtKB-SubCell"/>
</dbReference>
<protein>
    <recommendedName>
        <fullName evidence="8">Rhodopsin domain-containing protein</fullName>
    </recommendedName>
</protein>
<evidence type="ECO:0000256" key="7">
    <source>
        <dbReference type="SAM" id="Phobius"/>
    </source>
</evidence>
<comment type="subcellular location">
    <subcellularLocation>
        <location evidence="1">Membrane</location>
        <topology evidence="1">Multi-pass membrane protein</topology>
    </subcellularLocation>
</comment>
<evidence type="ECO:0000313" key="9">
    <source>
        <dbReference type="EMBL" id="KAA8911652.1"/>
    </source>
</evidence>
<keyword evidence="2 7" id="KW-0812">Transmembrane</keyword>
<evidence type="ECO:0000256" key="3">
    <source>
        <dbReference type="ARBA" id="ARBA00022989"/>
    </source>
</evidence>
<dbReference type="InterPro" id="IPR049326">
    <property type="entry name" value="Rhodopsin_dom_fungi"/>
</dbReference>
<feature type="transmembrane region" description="Helical" evidence="7">
    <location>
        <begin position="96"/>
        <end position="118"/>
    </location>
</feature>
<keyword evidence="3 7" id="KW-1133">Transmembrane helix</keyword>
<organism evidence="9 10">
    <name type="scientific">Sphaerosporella brunnea</name>
    <dbReference type="NCBI Taxonomy" id="1250544"/>
    <lineage>
        <taxon>Eukaryota</taxon>
        <taxon>Fungi</taxon>
        <taxon>Dikarya</taxon>
        <taxon>Ascomycota</taxon>
        <taxon>Pezizomycotina</taxon>
        <taxon>Pezizomycetes</taxon>
        <taxon>Pezizales</taxon>
        <taxon>Pyronemataceae</taxon>
        <taxon>Sphaerosporella</taxon>
    </lineage>
</organism>
<sequence>MNSTMVHTGPEGDKTHSIMSVAIAMTVCVGLIVPARFFVRGFMVGKLGADDWFIAVATVMSIAMNILVMMSTRYGSGHHIWDIPPADFVMALKYNFFTQVITVPCLAIVKDSIALLLLRLAATEFYRRVCIIFITVLSTYSLASTFTVIFQCVPVQAAWDSSVPNQKCMTPAVRVGLSYSYSIIAVISDFFLVLLPIAMLWNAQITRRQRVAICGILSVGAFASSASIVKAHYLTNYGKKGDFLWDSSDITTWTIIELDVGIMSASMPALKPLFKKVIDQTLSYSGSNSRSRATDSHGLPLSNLSKSHKNGASGIRNEICASSYKSRTDTLQDSESEKGIMGINRRTDVRVDIETVSTLSGEAGSPMGVDLEEKGSHQRRHA</sequence>
<accession>A0A5J5F546</accession>
<dbReference type="PANTHER" id="PTHR33048:SF167">
    <property type="entry name" value="INTEGRAL MEMBRANE PROTEIN"/>
    <property type="match status" value="1"/>
</dbReference>
<dbReference type="OrthoDB" id="5022096at2759"/>
<gene>
    <name evidence="9" type="ORF">FN846DRAFT_935154</name>
</gene>
<comment type="caution">
    <text evidence="9">The sequence shown here is derived from an EMBL/GenBank/DDBJ whole genome shotgun (WGS) entry which is preliminary data.</text>
</comment>
<dbReference type="AlphaFoldDB" id="A0A5J5F546"/>
<evidence type="ECO:0000313" key="10">
    <source>
        <dbReference type="Proteomes" id="UP000326924"/>
    </source>
</evidence>
<evidence type="ECO:0000256" key="2">
    <source>
        <dbReference type="ARBA" id="ARBA00022692"/>
    </source>
</evidence>
<feature type="transmembrane region" description="Helical" evidence="7">
    <location>
        <begin position="130"/>
        <end position="159"/>
    </location>
</feature>
<dbReference type="EMBL" id="VXIS01000033">
    <property type="protein sequence ID" value="KAA8911652.1"/>
    <property type="molecule type" value="Genomic_DNA"/>
</dbReference>
<keyword evidence="4 7" id="KW-0472">Membrane</keyword>
<evidence type="ECO:0000259" key="8">
    <source>
        <dbReference type="Pfam" id="PF20684"/>
    </source>
</evidence>
<feature type="transmembrane region" description="Helical" evidence="7">
    <location>
        <begin position="20"/>
        <end position="39"/>
    </location>
</feature>
<dbReference type="InterPro" id="IPR052337">
    <property type="entry name" value="SAT4-like"/>
</dbReference>
<feature type="domain" description="Rhodopsin" evidence="8">
    <location>
        <begin position="35"/>
        <end position="276"/>
    </location>
</feature>
<dbReference type="Proteomes" id="UP000326924">
    <property type="component" value="Unassembled WGS sequence"/>
</dbReference>
<proteinExistence type="inferred from homology"/>